<protein>
    <submittedName>
        <fullName evidence="1">Uncharacterized protein</fullName>
    </submittedName>
</protein>
<evidence type="ECO:0000313" key="1">
    <source>
        <dbReference type="EMBL" id="ERL85374.1"/>
    </source>
</evidence>
<dbReference type="AlphaFoldDB" id="U4TV13"/>
<organism evidence="1 2">
    <name type="scientific">Dendroctonus ponderosae</name>
    <name type="common">Mountain pine beetle</name>
    <dbReference type="NCBI Taxonomy" id="77166"/>
    <lineage>
        <taxon>Eukaryota</taxon>
        <taxon>Metazoa</taxon>
        <taxon>Ecdysozoa</taxon>
        <taxon>Arthropoda</taxon>
        <taxon>Hexapoda</taxon>
        <taxon>Insecta</taxon>
        <taxon>Pterygota</taxon>
        <taxon>Neoptera</taxon>
        <taxon>Endopterygota</taxon>
        <taxon>Coleoptera</taxon>
        <taxon>Polyphaga</taxon>
        <taxon>Cucujiformia</taxon>
        <taxon>Curculionidae</taxon>
        <taxon>Scolytinae</taxon>
        <taxon>Dendroctonus</taxon>
    </lineage>
</organism>
<dbReference type="Proteomes" id="UP000030742">
    <property type="component" value="Unassembled WGS sequence"/>
</dbReference>
<sequence length="95" mass="10978">MNVSIIIWPFTNSLESVFPFSHTLEAMPFLCIPQLRTVTSRCSSKSPMISTGIAWRSCWHDYKKTLRFPSTPRTRIFCRMEVSTFCSVRAALEKI</sequence>
<dbReference type="EMBL" id="KB631684">
    <property type="protein sequence ID" value="ERL85374.1"/>
    <property type="molecule type" value="Genomic_DNA"/>
</dbReference>
<evidence type="ECO:0000313" key="2">
    <source>
        <dbReference type="Proteomes" id="UP000030742"/>
    </source>
</evidence>
<name>U4TV13_DENPD</name>
<gene>
    <name evidence="1" type="ORF">D910_02794</name>
</gene>
<proteinExistence type="predicted"/>
<accession>U4TV13</accession>
<feature type="non-terminal residue" evidence="1">
    <location>
        <position position="95"/>
    </location>
</feature>
<reference evidence="1 2" key="1">
    <citation type="journal article" date="2013" name="Genome Biol.">
        <title>Draft genome of the mountain pine beetle, Dendroctonus ponderosae Hopkins, a major forest pest.</title>
        <authorList>
            <person name="Keeling C.I."/>
            <person name="Yuen M.M."/>
            <person name="Liao N.Y."/>
            <person name="Docking T.R."/>
            <person name="Chan S.K."/>
            <person name="Taylor G.A."/>
            <person name="Palmquist D.L."/>
            <person name="Jackman S.D."/>
            <person name="Nguyen A."/>
            <person name="Li M."/>
            <person name="Henderson H."/>
            <person name="Janes J.K."/>
            <person name="Zhao Y."/>
            <person name="Pandoh P."/>
            <person name="Moore R."/>
            <person name="Sperling F.A."/>
            <person name="Huber D.P."/>
            <person name="Birol I."/>
            <person name="Jones S.J."/>
            <person name="Bohlmann J."/>
        </authorList>
    </citation>
    <scope>NUCLEOTIDE SEQUENCE</scope>
</reference>